<dbReference type="Gene3D" id="1.20.140.90">
    <property type="entry name" value="Malonyl-CoA decarboxylase, oligemerization domain"/>
    <property type="match status" value="1"/>
</dbReference>
<comment type="caution">
    <text evidence="3">The sequence shown here is derived from an EMBL/GenBank/DDBJ whole genome shotgun (WGS) entry which is preliminary data.</text>
</comment>
<dbReference type="Pfam" id="PF17408">
    <property type="entry name" value="MCD_N"/>
    <property type="match status" value="1"/>
</dbReference>
<protein>
    <submittedName>
        <fullName evidence="3">Malonyl-CoA decarboxylase</fullName>
    </submittedName>
</protein>
<feature type="domain" description="Malonyl-CoA decarboxylase C-terminal" evidence="1">
    <location>
        <begin position="318"/>
        <end position="380"/>
    </location>
</feature>
<dbReference type="AlphaFoldDB" id="A0A8J7SBW6"/>
<feature type="domain" description="Malonyl-CoA decarboxylase C-terminal" evidence="1">
    <location>
        <begin position="163"/>
        <end position="310"/>
    </location>
</feature>
<accession>A0A8J7SBW6</accession>
<dbReference type="PANTHER" id="PTHR28641:SF1">
    <property type="entry name" value="MALONYL-COA DECARBOXYLASE, MITOCHONDRIAL"/>
    <property type="match status" value="1"/>
</dbReference>
<evidence type="ECO:0000313" key="3">
    <source>
        <dbReference type="EMBL" id="MBK0399152.1"/>
    </source>
</evidence>
<sequence length="421" mass="46071">MAAGGLRLADMLARIAETGRSLIGAEEPQSLIERARVILGGEGEVSGTARARGFLDAYRALDHEARLDFLRQASTGLGADPAALKAAIERYEASGEDIDARALHLAAEPRSQELIRRLNRAPGAMPDLLAMREDLLRHLREDPALAALDEDFRHLFSSWFNRGFLELRRIDWNTPAAILEKIIRYEAVHEIRDWSDLRRRVAAPDRQLYAFFHPALPGEPLIFVEVALTADIPAAIEPILAAGRETLDPAKARTAVFYSISNCQNGLRGVSFGNFLIKQVVEELSAEFPSVETFVTLSPVPGLRGWSVREGIEEPSGDALGPLAARYLVEAKRPGGAPVDAVARFHLGNGARLERINLDADRSERGQSQGWGVMVNYLYDLRDIEKNHEAFAESGVVAHSAAVRRLVKQAAQAGQAGGVRA</sequence>
<proteinExistence type="predicted"/>
<dbReference type="Gene3D" id="3.40.630.150">
    <property type="entry name" value="Malonyl-CoA decarboxylase, catalytic domain"/>
    <property type="match status" value="2"/>
</dbReference>
<dbReference type="RefSeq" id="WP_200609146.1">
    <property type="nucleotide sequence ID" value="NZ_JAEHHL010000004.1"/>
</dbReference>
<dbReference type="Proteomes" id="UP000655420">
    <property type="component" value="Unassembled WGS sequence"/>
</dbReference>
<evidence type="ECO:0000313" key="4">
    <source>
        <dbReference type="Proteomes" id="UP000655420"/>
    </source>
</evidence>
<dbReference type="InterPro" id="IPR035372">
    <property type="entry name" value="MCD_N"/>
</dbReference>
<name>A0A8J7SBW6_9RHOB</name>
<reference evidence="3" key="1">
    <citation type="submission" date="2020-12" db="EMBL/GenBank/DDBJ databases">
        <title>Bacterial taxonomy.</title>
        <authorList>
            <person name="Pan X."/>
        </authorList>
    </citation>
    <scope>NUCLEOTIDE SEQUENCE</scope>
    <source>
        <strain evidence="3">M0105</strain>
    </source>
</reference>
<dbReference type="InterPro" id="IPR042303">
    <property type="entry name" value="Malonyl_CoA_deC_C_sf"/>
</dbReference>
<dbReference type="InterPro" id="IPR038917">
    <property type="entry name" value="Malonyl_CoA_deC"/>
</dbReference>
<dbReference type="InterPro" id="IPR007956">
    <property type="entry name" value="Malonyl_CoA_deC_C"/>
</dbReference>
<evidence type="ECO:0000259" key="2">
    <source>
        <dbReference type="Pfam" id="PF17408"/>
    </source>
</evidence>
<dbReference type="PANTHER" id="PTHR28641">
    <property type="match status" value="1"/>
</dbReference>
<gene>
    <name evidence="3" type="ORF">H0I76_08125</name>
</gene>
<feature type="domain" description="Malonyl-CoA decarboxylase N-terminal" evidence="2">
    <location>
        <begin position="78"/>
        <end position="160"/>
    </location>
</feature>
<dbReference type="Pfam" id="PF05292">
    <property type="entry name" value="MCD"/>
    <property type="match status" value="2"/>
</dbReference>
<evidence type="ECO:0000259" key="1">
    <source>
        <dbReference type="Pfam" id="PF05292"/>
    </source>
</evidence>
<dbReference type="GO" id="GO:0006633">
    <property type="term" value="P:fatty acid biosynthetic process"/>
    <property type="evidence" value="ECO:0007669"/>
    <property type="project" value="InterPro"/>
</dbReference>
<organism evidence="3 4">
    <name type="scientific">Thermohalobaculum xanthum</name>
    <dbReference type="NCBI Taxonomy" id="2753746"/>
    <lineage>
        <taxon>Bacteria</taxon>
        <taxon>Pseudomonadati</taxon>
        <taxon>Pseudomonadota</taxon>
        <taxon>Alphaproteobacteria</taxon>
        <taxon>Rhodobacterales</taxon>
        <taxon>Paracoccaceae</taxon>
        <taxon>Thermohalobaculum</taxon>
    </lineage>
</organism>
<dbReference type="InterPro" id="IPR038351">
    <property type="entry name" value="MCD_N_sf"/>
</dbReference>
<keyword evidence="4" id="KW-1185">Reference proteome</keyword>
<dbReference type="GO" id="GO:0050080">
    <property type="term" value="F:malonyl-CoA decarboxylase activity"/>
    <property type="evidence" value="ECO:0007669"/>
    <property type="project" value="InterPro"/>
</dbReference>
<dbReference type="EMBL" id="JAEHHL010000004">
    <property type="protein sequence ID" value="MBK0399152.1"/>
    <property type="molecule type" value="Genomic_DNA"/>
</dbReference>